<organism evidence="1 2">
    <name type="scientific">Paenibacillus woosongensis</name>
    <dbReference type="NCBI Taxonomy" id="307580"/>
    <lineage>
        <taxon>Bacteria</taxon>
        <taxon>Bacillati</taxon>
        <taxon>Bacillota</taxon>
        <taxon>Bacilli</taxon>
        <taxon>Bacillales</taxon>
        <taxon>Paenibacillaceae</taxon>
        <taxon>Paenibacillus</taxon>
    </lineage>
</organism>
<reference evidence="1" key="1">
    <citation type="submission" date="2023-05" db="EMBL/GenBank/DDBJ databases">
        <title>Comparative genomics of Bacillaceae isolates and their secondary metabolite potential.</title>
        <authorList>
            <person name="Song L."/>
            <person name="Nielsen L.J."/>
            <person name="Mohite O."/>
            <person name="Xu X."/>
            <person name="Weber T."/>
            <person name="Kovacs A.T."/>
        </authorList>
    </citation>
    <scope>NUCLEOTIDE SEQUENCE</scope>
    <source>
        <strain evidence="1">B2_4</strain>
    </source>
</reference>
<dbReference type="RefSeq" id="WP_283926807.1">
    <property type="nucleotide sequence ID" value="NZ_CP126084.1"/>
</dbReference>
<proteinExistence type="predicted"/>
<dbReference type="EMBL" id="CP126084">
    <property type="protein sequence ID" value="WHX49610.1"/>
    <property type="molecule type" value="Genomic_DNA"/>
</dbReference>
<evidence type="ECO:0000313" key="2">
    <source>
        <dbReference type="Proteomes" id="UP001177943"/>
    </source>
</evidence>
<gene>
    <name evidence="1" type="ORF">QNH46_02675</name>
</gene>
<dbReference type="Proteomes" id="UP001177943">
    <property type="component" value="Chromosome"/>
</dbReference>
<accession>A0AA95IBI8</accession>
<dbReference type="AlphaFoldDB" id="A0AA95IBI8"/>
<dbReference type="InterPro" id="IPR036249">
    <property type="entry name" value="Thioredoxin-like_sf"/>
</dbReference>
<evidence type="ECO:0000313" key="1">
    <source>
        <dbReference type="EMBL" id="WHX49610.1"/>
    </source>
</evidence>
<sequence length="138" mass="16100">MKSLSEILQLARDQKKEENSSKLTTIQAFDIDYISGRKSIYLVISLSCMHCIELIPHLNELNSKDTFYLITDGNDNDNQEIRKEFKYEFEVYSYTKPYDRINIYKTPTALLVDENGNIIDSHFTPFITDVINFCNKVV</sequence>
<protein>
    <recommendedName>
        <fullName evidence="3">Thioredoxin domain-containing protein</fullName>
    </recommendedName>
</protein>
<name>A0AA95IBI8_9BACL</name>
<dbReference type="Gene3D" id="3.40.30.10">
    <property type="entry name" value="Glutaredoxin"/>
    <property type="match status" value="1"/>
</dbReference>
<dbReference type="SUPFAM" id="SSF52833">
    <property type="entry name" value="Thioredoxin-like"/>
    <property type="match status" value="1"/>
</dbReference>
<dbReference type="KEGG" id="pwn:QNH46_02675"/>
<evidence type="ECO:0008006" key="3">
    <source>
        <dbReference type="Google" id="ProtNLM"/>
    </source>
</evidence>